<proteinExistence type="predicted"/>
<sequence length="239" mass="24763">MQAVAARSRSSVERGRRAVVFAPAVEPVEPGEPGEPGAPVAARWSVVRQARRRGLSRRRPVPAGRRRFASGPGPALSRNISRSRRAARRDDASRSASRPSIARCRGFPSKQPESGERMKSIVSKAVAGMIVAALACGNAFAQASGAAAEASAPAAAQNASKAAAKTVRKSNRKLGYAVRKAISKVNGVNVSNITVRTKGGVVTLEGSVPDASQIDKAVEAAKGVAGVVSVNNKLSVQPQ</sequence>
<feature type="domain" description="BON" evidence="2">
    <location>
        <begin position="170"/>
        <end position="238"/>
    </location>
</feature>
<feature type="region of interest" description="Disordered" evidence="1">
    <location>
        <begin position="24"/>
        <end position="43"/>
    </location>
</feature>
<dbReference type="InterPro" id="IPR007055">
    <property type="entry name" value="BON_dom"/>
</dbReference>
<dbReference type="PANTHER" id="PTHR34606:SF15">
    <property type="entry name" value="BON DOMAIN-CONTAINING PROTEIN"/>
    <property type="match status" value="1"/>
</dbReference>
<evidence type="ECO:0000256" key="1">
    <source>
        <dbReference type="SAM" id="MobiDB-lite"/>
    </source>
</evidence>
<feature type="compositionally biased region" description="Basic residues" evidence="1">
    <location>
        <begin position="49"/>
        <end position="68"/>
    </location>
</feature>
<feature type="region of interest" description="Disordered" evidence="1">
    <location>
        <begin position="49"/>
        <end position="116"/>
    </location>
</feature>
<gene>
    <name evidence="3" type="ORF">BURPS1710A_3677</name>
</gene>
<dbReference type="Pfam" id="PF04972">
    <property type="entry name" value="BON"/>
    <property type="match status" value="1"/>
</dbReference>
<dbReference type="PANTHER" id="PTHR34606">
    <property type="entry name" value="BON DOMAIN-CONTAINING PROTEIN"/>
    <property type="match status" value="1"/>
</dbReference>
<name>A0A0E1WH26_BURPE</name>
<dbReference type="InterPro" id="IPR051686">
    <property type="entry name" value="Lipoprotein_DolP"/>
</dbReference>
<dbReference type="HOGENOM" id="CLU_082346_0_0_4"/>
<dbReference type="Proteomes" id="UP000001812">
    <property type="component" value="Chromosome I"/>
</dbReference>
<dbReference type="AlphaFoldDB" id="A0A0E1WH26"/>
<dbReference type="Gene3D" id="3.30.1340.30">
    <property type="match status" value="1"/>
</dbReference>
<accession>A0A0E1WH26</accession>
<organism evidence="3">
    <name type="scientific">Burkholderia pseudomallei 1710a</name>
    <dbReference type="NCBI Taxonomy" id="320371"/>
    <lineage>
        <taxon>Bacteria</taxon>
        <taxon>Pseudomonadati</taxon>
        <taxon>Pseudomonadota</taxon>
        <taxon>Betaproteobacteria</taxon>
        <taxon>Burkholderiales</taxon>
        <taxon>Burkholderiaceae</taxon>
        <taxon>Burkholderia</taxon>
        <taxon>pseudomallei group</taxon>
    </lineage>
</organism>
<evidence type="ECO:0000313" key="3">
    <source>
        <dbReference type="EMBL" id="EET08902.1"/>
    </source>
</evidence>
<evidence type="ECO:0000259" key="2">
    <source>
        <dbReference type="PROSITE" id="PS50914"/>
    </source>
</evidence>
<protein>
    <submittedName>
        <fullName evidence="3">Putative phospholipid-binding protein</fullName>
    </submittedName>
</protein>
<dbReference type="PROSITE" id="PS50914">
    <property type="entry name" value="BON"/>
    <property type="match status" value="1"/>
</dbReference>
<feature type="compositionally biased region" description="Low complexity" evidence="1">
    <location>
        <begin position="94"/>
        <end position="105"/>
    </location>
</feature>
<dbReference type="EMBL" id="CM000832">
    <property type="protein sequence ID" value="EET08902.1"/>
    <property type="molecule type" value="Genomic_DNA"/>
</dbReference>
<reference evidence="3" key="1">
    <citation type="submission" date="2009-05" db="EMBL/GenBank/DDBJ databases">
        <authorList>
            <person name="Harkins D.M."/>
            <person name="DeShazer D."/>
            <person name="Woods D.E."/>
            <person name="Brinkac L.M."/>
            <person name="Brown K.A."/>
            <person name="Hung G.C."/>
            <person name="Tuanyok A."/>
            <person name="Zhang B."/>
            <person name="Nierman W.C."/>
        </authorList>
    </citation>
    <scope>NUCLEOTIDE SEQUENCE [LARGE SCALE GENOMIC DNA]</scope>
    <source>
        <strain evidence="3">1710a</strain>
    </source>
</reference>